<feature type="region of interest" description="Disordered" evidence="1">
    <location>
        <begin position="208"/>
        <end position="261"/>
    </location>
</feature>
<protein>
    <submittedName>
        <fullName evidence="3">General stress protein</fullName>
    </submittedName>
</protein>
<evidence type="ECO:0000313" key="4">
    <source>
        <dbReference type="Proteomes" id="UP000659496"/>
    </source>
</evidence>
<dbReference type="EMBL" id="JACSQY010000012">
    <property type="protein sequence ID" value="MBD7909390.1"/>
    <property type="molecule type" value="Genomic_DNA"/>
</dbReference>
<accession>A0ABR8PMI3</accession>
<dbReference type="InterPro" id="IPR025889">
    <property type="entry name" value="GSP17M-like_dom"/>
</dbReference>
<evidence type="ECO:0000313" key="3">
    <source>
        <dbReference type="EMBL" id="MBD7909390.1"/>
    </source>
</evidence>
<sequence length="261" mass="29346">MEEGKRFIGMFHTEPELLAKVEELKAEGYMEHQIFVIAKSENDVKMLQSRTDAEIQTTHESWLDKFMDFMAGEDRVRSMMDSLGFSENEKAGFYQDVNNGSMLLYVDESSDIHGQPQGVGTHFGIGGNAADPNLGANTWVEPPGGGVTRTPEQPAFGDTALLHTEDKVTPAHERPVERSEFSVAADDSITNGLETTDFAGELGMDPELEQRRQQFQDEVNEGSARKGEQLEKESLTTRNERRKNKPVHDVFYDDPLNKRDF</sequence>
<dbReference type="Pfam" id="PF11181">
    <property type="entry name" value="YflT"/>
    <property type="match status" value="1"/>
</dbReference>
<proteinExistence type="predicted"/>
<comment type="caution">
    <text evidence="3">The sequence shown here is derived from an EMBL/GenBank/DDBJ whole genome shotgun (WGS) entry which is preliminary data.</text>
</comment>
<gene>
    <name evidence="3" type="ORF">H9659_13720</name>
</gene>
<dbReference type="Proteomes" id="UP000659496">
    <property type="component" value="Unassembled WGS sequence"/>
</dbReference>
<name>A0ABR8PMI3_9BACL</name>
<feature type="domain" description="General stress protein 17M-like" evidence="2">
    <location>
        <begin position="7"/>
        <end position="100"/>
    </location>
</feature>
<organism evidence="3 4">
    <name type="scientific">Sporosarcina gallistercoris</name>
    <dbReference type="NCBI Taxonomy" id="2762245"/>
    <lineage>
        <taxon>Bacteria</taxon>
        <taxon>Bacillati</taxon>
        <taxon>Bacillota</taxon>
        <taxon>Bacilli</taxon>
        <taxon>Bacillales</taxon>
        <taxon>Caryophanaceae</taxon>
        <taxon>Sporosarcina</taxon>
    </lineage>
</organism>
<dbReference type="RefSeq" id="WP_191691531.1">
    <property type="nucleotide sequence ID" value="NZ_JACSQY010000012.1"/>
</dbReference>
<evidence type="ECO:0000256" key="1">
    <source>
        <dbReference type="SAM" id="MobiDB-lite"/>
    </source>
</evidence>
<reference evidence="3 4" key="1">
    <citation type="submission" date="2020-08" db="EMBL/GenBank/DDBJ databases">
        <title>A Genomic Blueprint of the Chicken Gut Microbiome.</title>
        <authorList>
            <person name="Gilroy R."/>
            <person name="Ravi A."/>
            <person name="Getino M."/>
            <person name="Pursley I."/>
            <person name="Horton D.L."/>
            <person name="Alikhan N.-F."/>
            <person name="Baker D."/>
            <person name="Gharbi K."/>
            <person name="Hall N."/>
            <person name="Watson M."/>
            <person name="Adriaenssens E.M."/>
            <person name="Foster-Nyarko E."/>
            <person name="Jarju S."/>
            <person name="Secka A."/>
            <person name="Antonio M."/>
            <person name="Oren A."/>
            <person name="Chaudhuri R."/>
            <person name="La Ragione R.M."/>
            <person name="Hildebrand F."/>
            <person name="Pallen M.J."/>
        </authorList>
    </citation>
    <scope>NUCLEOTIDE SEQUENCE [LARGE SCALE GENOMIC DNA]</scope>
    <source>
        <strain evidence="3 4">Sa3CUA8</strain>
    </source>
</reference>
<feature type="compositionally biased region" description="Basic and acidic residues" evidence="1">
    <location>
        <begin position="246"/>
        <end position="261"/>
    </location>
</feature>
<feature type="compositionally biased region" description="Basic and acidic residues" evidence="1">
    <location>
        <begin position="223"/>
        <end position="239"/>
    </location>
</feature>
<evidence type="ECO:0000259" key="2">
    <source>
        <dbReference type="Pfam" id="PF11181"/>
    </source>
</evidence>
<keyword evidence="4" id="KW-1185">Reference proteome</keyword>